<feature type="non-terminal residue" evidence="2">
    <location>
        <position position="1"/>
    </location>
</feature>
<name>A0ABD2CWZ4_VESMC</name>
<comment type="caution">
    <text evidence="2">The sequence shown here is derived from an EMBL/GenBank/DDBJ whole genome shotgun (WGS) entry which is preliminary data.</text>
</comment>
<dbReference type="Proteomes" id="UP001607303">
    <property type="component" value="Unassembled WGS sequence"/>
</dbReference>
<dbReference type="EMBL" id="JAYRBN010000026">
    <property type="protein sequence ID" value="KAL2749679.1"/>
    <property type="molecule type" value="Genomic_DNA"/>
</dbReference>
<sequence>SIGPRISLSTATKGEVSKVYHVIDWFYSSHVIFKRRLSTSTDSTIAPTIALIGDLGGSASPILFDPEDYVIQFEFSPDEKKKKKGIRVFKGDAPITVRDGYPLDPLVLVRRRKRLCFYSATTTYSEGAGGKSADALRTEESANEFSNAGLCRGSTAANDIPLNWPHSSFVAAPRNECTKIDFTTRDGRGPRRRRRSRSRSRSRSRRSIFFLRPTVLASTEIGEDPGRKSTIDEPVDKCRDAARLNSPIISNGIRIFTFVEIGRSNLWFSIYPGTSLNKNAVCAGTNTLPATVRPVISPWEYLLATPS</sequence>
<evidence type="ECO:0000256" key="1">
    <source>
        <dbReference type="SAM" id="MobiDB-lite"/>
    </source>
</evidence>
<gene>
    <name evidence="2" type="ORF">V1477_001750</name>
</gene>
<evidence type="ECO:0000313" key="3">
    <source>
        <dbReference type="Proteomes" id="UP001607303"/>
    </source>
</evidence>
<accession>A0ABD2CWZ4</accession>
<dbReference type="AlphaFoldDB" id="A0ABD2CWZ4"/>
<evidence type="ECO:0000313" key="2">
    <source>
        <dbReference type="EMBL" id="KAL2749679.1"/>
    </source>
</evidence>
<proteinExistence type="predicted"/>
<feature type="compositionally biased region" description="Basic residues" evidence="1">
    <location>
        <begin position="190"/>
        <end position="204"/>
    </location>
</feature>
<feature type="region of interest" description="Disordered" evidence="1">
    <location>
        <begin position="181"/>
        <end position="204"/>
    </location>
</feature>
<protein>
    <submittedName>
        <fullName evidence="2">Uncharacterized protein</fullName>
    </submittedName>
</protein>
<organism evidence="2 3">
    <name type="scientific">Vespula maculifrons</name>
    <name type="common">Eastern yellow jacket</name>
    <name type="synonym">Wasp</name>
    <dbReference type="NCBI Taxonomy" id="7453"/>
    <lineage>
        <taxon>Eukaryota</taxon>
        <taxon>Metazoa</taxon>
        <taxon>Ecdysozoa</taxon>
        <taxon>Arthropoda</taxon>
        <taxon>Hexapoda</taxon>
        <taxon>Insecta</taxon>
        <taxon>Pterygota</taxon>
        <taxon>Neoptera</taxon>
        <taxon>Endopterygota</taxon>
        <taxon>Hymenoptera</taxon>
        <taxon>Apocrita</taxon>
        <taxon>Aculeata</taxon>
        <taxon>Vespoidea</taxon>
        <taxon>Vespidae</taxon>
        <taxon>Vespinae</taxon>
        <taxon>Vespula</taxon>
    </lineage>
</organism>
<keyword evidence="3" id="KW-1185">Reference proteome</keyword>
<reference evidence="2 3" key="1">
    <citation type="journal article" date="2024" name="Ann. Entomol. Soc. Am.">
        <title>Genomic analyses of the southern and eastern yellowjacket wasps (Hymenoptera: Vespidae) reveal evolutionary signatures of social life.</title>
        <authorList>
            <person name="Catto M.A."/>
            <person name="Caine P.B."/>
            <person name="Orr S.E."/>
            <person name="Hunt B.G."/>
            <person name="Goodisman M.A.D."/>
        </authorList>
    </citation>
    <scope>NUCLEOTIDE SEQUENCE [LARGE SCALE GENOMIC DNA]</scope>
    <source>
        <strain evidence="2">232</strain>
        <tissue evidence="2">Head and thorax</tissue>
    </source>
</reference>